<dbReference type="EMBL" id="CAADFH010000066">
    <property type="protein sequence ID" value="VFJ97099.1"/>
    <property type="molecule type" value="Genomic_DNA"/>
</dbReference>
<reference evidence="1" key="1">
    <citation type="submission" date="2019-02" db="EMBL/GenBank/DDBJ databases">
        <authorList>
            <person name="Gruber-Vodicka R. H."/>
            <person name="Seah K. B. B."/>
        </authorList>
    </citation>
    <scope>NUCLEOTIDE SEQUENCE</scope>
    <source>
        <strain evidence="1">BECK_M6</strain>
    </source>
</reference>
<sequence>MSHWLQGFQSPGKRMKSIVSPSSEITLNKPSKIFDRFVRDFTDNGVSEKVEKKPFLAILLWIMNPSFDDVF</sequence>
<gene>
    <name evidence="1" type="ORF">BECKLFY1418A_GA0070994_106611</name>
</gene>
<accession>A0A450UX51</accession>
<proteinExistence type="predicted"/>
<name>A0A450UX51_9GAMM</name>
<protein>
    <submittedName>
        <fullName evidence="1">Uncharacterized protein</fullName>
    </submittedName>
</protein>
<dbReference type="AlphaFoldDB" id="A0A450UX51"/>
<evidence type="ECO:0000313" key="1">
    <source>
        <dbReference type="EMBL" id="VFJ97099.1"/>
    </source>
</evidence>
<organism evidence="1">
    <name type="scientific">Candidatus Kentrum sp. LFY</name>
    <dbReference type="NCBI Taxonomy" id="2126342"/>
    <lineage>
        <taxon>Bacteria</taxon>
        <taxon>Pseudomonadati</taxon>
        <taxon>Pseudomonadota</taxon>
        <taxon>Gammaproteobacteria</taxon>
        <taxon>Candidatus Kentrum</taxon>
    </lineage>
</organism>